<dbReference type="Pfam" id="PF00082">
    <property type="entry name" value="Peptidase_S8"/>
    <property type="match status" value="1"/>
</dbReference>
<evidence type="ECO:0000256" key="1">
    <source>
        <dbReference type="ARBA" id="ARBA00011073"/>
    </source>
</evidence>
<evidence type="ECO:0000259" key="6">
    <source>
        <dbReference type="Pfam" id="PF00082"/>
    </source>
</evidence>
<evidence type="ECO:0000256" key="3">
    <source>
        <dbReference type="ARBA" id="ARBA00022801"/>
    </source>
</evidence>
<dbReference type="RefSeq" id="WP_285459464.1">
    <property type="nucleotide sequence ID" value="NZ_CP127173.1"/>
</dbReference>
<evidence type="ECO:0000313" key="7">
    <source>
        <dbReference type="EMBL" id="WIV61803.1"/>
    </source>
</evidence>
<dbReference type="EC" id="3.4.-.-" evidence="7"/>
<proteinExistence type="inferred from homology"/>
<dbReference type="Gene3D" id="3.40.50.200">
    <property type="entry name" value="Peptidase S8/S53 domain"/>
    <property type="match status" value="1"/>
</dbReference>
<dbReference type="InterPro" id="IPR050131">
    <property type="entry name" value="Peptidase_S8_subtilisin-like"/>
</dbReference>
<keyword evidence="3 5" id="KW-0378">Hydrolase</keyword>
<comment type="similarity">
    <text evidence="1 5">Belongs to the peptidase S8 family.</text>
</comment>
<organism evidence="7 8">
    <name type="scientific">Amycolatopsis nalaikhensis</name>
    <dbReference type="NCBI Taxonomy" id="715472"/>
    <lineage>
        <taxon>Bacteria</taxon>
        <taxon>Bacillati</taxon>
        <taxon>Actinomycetota</taxon>
        <taxon>Actinomycetes</taxon>
        <taxon>Pseudonocardiales</taxon>
        <taxon>Pseudonocardiaceae</taxon>
        <taxon>Amycolatopsis</taxon>
    </lineage>
</organism>
<protein>
    <submittedName>
        <fullName evidence="7">S8/S53 family peptidase</fullName>
        <ecNumber evidence="7">3.4.-.-</ecNumber>
    </submittedName>
</protein>
<evidence type="ECO:0000313" key="8">
    <source>
        <dbReference type="Proteomes" id="UP001227101"/>
    </source>
</evidence>
<keyword evidence="8" id="KW-1185">Reference proteome</keyword>
<keyword evidence="2 5" id="KW-0645">Protease</keyword>
<dbReference type="EMBL" id="CP127173">
    <property type="protein sequence ID" value="WIV61803.1"/>
    <property type="molecule type" value="Genomic_DNA"/>
</dbReference>
<evidence type="ECO:0000256" key="4">
    <source>
        <dbReference type="ARBA" id="ARBA00022825"/>
    </source>
</evidence>
<feature type="domain" description="Peptidase S8/S53" evidence="6">
    <location>
        <begin position="122"/>
        <end position="339"/>
    </location>
</feature>
<evidence type="ECO:0000256" key="2">
    <source>
        <dbReference type="ARBA" id="ARBA00022670"/>
    </source>
</evidence>
<keyword evidence="4 5" id="KW-0720">Serine protease</keyword>
<dbReference type="Proteomes" id="UP001227101">
    <property type="component" value="Chromosome"/>
</dbReference>
<dbReference type="PROSITE" id="PS51892">
    <property type="entry name" value="SUBTILASE"/>
    <property type="match status" value="1"/>
</dbReference>
<feature type="active site" description="Charge relay system" evidence="5">
    <location>
        <position position="160"/>
    </location>
</feature>
<dbReference type="CDD" id="cd00306">
    <property type="entry name" value="Peptidases_S8_S53"/>
    <property type="match status" value="1"/>
</dbReference>
<dbReference type="PANTHER" id="PTHR43806">
    <property type="entry name" value="PEPTIDASE S8"/>
    <property type="match status" value="1"/>
</dbReference>
<sequence length="368" mass="38462">MATQDEPFRTTVPGELVVDLEHLGLIETELAALDVDHSVKETHELLGLALLSGFGESEAALDGVLHELRRRFSGRFGGWFPELGKQRVADLVRPAGPKPMSEGLPEPADPVVIPTPEAGGPTVRVGVVDTPVYHHESLPEEWVTADEWGTGVPDVPRAGHGTFVTSLIRQGAPRAHVSVRGALKGLENTADAWDAAVAIVELGQRVDLLNLSFAAYTEDGDAPLVIRRAIERVPSGVLVVAAAGNHGDVIGLVRGRTSRSPSYPAAMPRVVAVGSSGLIGSTGGKVEPGSATLSEFTPKLPWVDRTTRGVAVTGAVPGGWATWSGTSFAAARVTGLVADQMATAGVSAADALELIESLVPVFEWTGEA</sequence>
<gene>
    <name evidence="7" type="ORF">QP939_25950</name>
</gene>
<dbReference type="SUPFAM" id="SSF52743">
    <property type="entry name" value="Subtilisin-like"/>
    <property type="match status" value="1"/>
</dbReference>
<feature type="active site" description="Charge relay system" evidence="5">
    <location>
        <position position="129"/>
    </location>
</feature>
<dbReference type="InterPro" id="IPR000209">
    <property type="entry name" value="Peptidase_S8/S53_dom"/>
</dbReference>
<dbReference type="GO" id="GO:0016787">
    <property type="term" value="F:hydrolase activity"/>
    <property type="evidence" value="ECO:0007669"/>
    <property type="project" value="UniProtKB-KW"/>
</dbReference>
<dbReference type="PANTHER" id="PTHR43806:SF11">
    <property type="entry name" value="CEREVISIN-RELATED"/>
    <property type="match status" value="1"/>
</dbReference>
<reference evidence="7 8" key="1">
    <citation type="submission" date="2023-06" db="EMBL/GenBank/DDBJ databases">
        <authorList>
            <person name="Oyuntsetseg B."/>
            <person name="Kim S.B."/>
        </authorList>
    </citation>
    <scope>NUCLEOTIDE SEQUENCE [LARGE SCALE GENOMIC DNA]</scope>
    <source>
        <strain evidence="7 8">2-2</strain>
    </source>
</reference>
<evidence type="ECO:0000256" key="5">
    <source>
        <dbReference type="PROSITE-ProRule" id="PRU01240"/>
    </source>
</evidence>
<accession>A0ABY8Y1Q9</accession>
<name>A0ABY8Y1Q9_9PSEU</name>
<feature type="active site" description="Charge relay system" evidence="5">
    <location>
        <position position="327"/>
    </location>
</feature>
<dbReference type="InterPro" id="IPR036852">
    <property type="entry name" value="Peptidase_S8/S53_dom_sf"/>
</dbReference>